<dbReference type="AlphaFoldDB" id="A0A1F6AP49"/>
<evidence type="ECO:0000256" key="1">
    <source>
        <dbReference type="SAM" id="Phobius"/>
    </source>
</evidence>
<feature type="transmembrane region" description="Helical" evidence="1">
    <location>
        <begin position="75"/>
        <end position="99"/>
    </location>
</feature>
<evidence type="ECO:0000313" key="3">
    <source>
        <dbReference type="Proteomes" id="UP000176609"/>
    </source>
</evidence>
<organism evidence="2 3">
    <name type="scientific">Candidatus Gottesmanbacteria bacterium RIFCSPLOWO2_01_FULL_39_12b</name>
    <dbReference type="NCBI Taxonomy" id="1798388"/>
    <lineage>
        <taxon>Bacteria</taxon>
        <taxon>Candidatus Gottesmaniibacteriota</taxon>
    </lineage>
</organism>
<feature type="transmembrane region" description="Helical" evidence="1">
    <location>
        <begin position="31"/>
        <end position="54"/>
    </location>
</feature>
<comment type="caution">
    <text evidence="2">The sequence shown here is derived from an EMBL/GenBank/DDBJ whole genome shotgun (WGS) entry which is preliminary data.</text>
</comment>
<sequence length="117" mass="12799">MMFAVDPITNPVITGFAKQKPEDTPAIFAKFFSALIGALLIGASLWTFIQLLWGGMDWISSGGDKSKLEMAQHRITTALLGLFVVVSSWALYLIVLQFLGISPVGSSNFEFKIPTLF</sequence>
<evidence type="ECO:0000313" key="2">
    <source>
        <dbReference type="EMBL" id="OGG26461.1"/>
    </source>
</evidence>
<keyword evidence="1" id="KW-1133">Transmembrane helix</keyword>
<proteinExistence type="predicted"/>
<keyword evidence="1" id="KW-0812">Transmembrane</keyword>
<gene>
    <name evidence="2" type="ORF">A2960_06305</name>
</gene>
<protein>
    <submittedName>
        <fullName evidence="2">Uncharacterized protein</fullName>
    </submittedName>
</protein>
<keyword evidence="1" id="KW-0472">Membrane</keyword>
<dbReference type="Proteomes" id="UP000176609">
    <property type="component" value="Unassembled WGS sequence"/>
</dbReference>
<accession>A0A1F6AP49</accession>
<dbReference type="EMBL" id="MFJR01000009">
    <property type="protein sequence ID" value="OGG26461.1"/>
    <property type="molecule type" value="Genomic_DNA"/>
</dbReference>
<reference evidence="2 3" key="1">
    <citation type="journal article" date="2016" name="Nat. Commun.">
        <title>Thousands of microbial genomes shed light on interconnected biogeochemical processes in an aquifer system.</title>
        <authorList>
            <person name="Anantharaman K."/>
            <person name="Brown C.T."/>
            <person name="Hug L.A."/>
            <person name="Sharon I."/>
            <person name="Castelle C.J."/>
            <person name="Probst A.J."/>
            <person name="Thomas B.C."/>
            <person name="Singh A."/>
            <person name="Wilkins M.J."/>
            <person name="Karaoz U."/>
            <person name="Brodie E.L."/>
            <person name="Williams K.H."/>
            <person name="Hubbard S.S."/>
            <person name="Banfield J.F."/>
        </authorList>
    </citation>
    <scope>NUCLEOTIDE SEQUENCE [LARGE SCALE GENOMIC DNA]</scope>
</reference>
<name>A0A1F6AP49_9BACT</name>